<name>A0A8J6AT20_9EUKA</name>
<protein>
    <submittedName>
        <fullName evidence="2">Uncharacterized protein</fullName>
    </submittedName>
</protein>
<keyword evidence="1" id="KW-1133">Transmembrane helix</keyword>
<feature type="transmembrane region" description="Helical" evidence="1">
    <location>
        <begin position="246"/>
        <end position="265"/>
    </location>
</feature>
<feature type="transmembrane region" description="Helical" evidence="1">
    <location>
        <begin position="217"/>
        <end position="234"/>
    </location>
</feature>
<reference evidence="2" key="1">
    <citation type="submission" date="2021-05" db="EMBL/GenBank/DDBJ databases">
        <title>A free-living protist that lacks canonical eukaryotic 1 DNA replication and segregation systems.</title>
        <authorList>
            <person name="Salas-Leiva D.E."/>
            <person name="Tromer E.C."/>
            <person name="Curtis B.A."/>
            <person name="Jerlstrom-Hultqvist J."/>
            <person name="Kolisko M."/>
            <person name="Yi Z."/>
            <person name="Salas-Leiva J.S."/>
            <person name="Gallot-Lavallee L."/>
            <person name="Kops G.J.P.L."/>
            <person name="Archibald J.M."/>
            <person name="Simpson A.G.B."/>
            <person name="Roger A.J."/>
        </authorList>
    </citation>
    <scope>NUCLEOTIDE SEQUENCE</scope>
    <source>
        <strain evidence="2">BICM</strain>
    </source>
</reference>
<accession>A0A8J6AT20</accession>
<keyword evidence="1" id="KW-0472">Membrane</keyword>
<keyword evidence="1" id="KW-0812">Transmembrane</keyword>
<evidence type="ECO:0000313" key="2">
    <source>
        <dbReference type="EMBL" id="KAG9393373.1"/>
    </source>
</evidence>
<feature type="transmembrane region" description="Helical" evidence="1">
    <location>
        <begin position="114"/>
        <end position="135"/>
    </location>
</feature>
<keyword evidence="3" id="KW-1185">Reference proteome</keyword>
<sequence length="380" mass="41419">MGGIRRIAYMCADSESLNRSAVQILLVGFYMFILLISCVYIIVDLTLRFSRRGRMNLRRAFAFRVRENFEVAAAFFITAFSFTRLSGIITSEQLRFNSTHVSLTTKIAMETLNTAAPCILLALWMLAALWAVAVAPAPTITVPRAVTLAIGRTKAPLIAGKLDPAQPSVLRLNRVLGLLLGGLVGLHLVVYACILAASIPIALWTDCIDLWWNGTEALLYFLASPMLAASLVYLVARLGAGRFRQVAVLIVVVALALFSVVVRAAESSIEILSLPFPSFLPLAAFNWAYDAIGCDLFMTSYLTLVEVLPLSMAIMAMTFLYGPDPHEEDLRLVQTKGEGSTSPLANGYTPLNDTSKFSRTTSIEAQMDLLISGVDIGDLI</sequence>
<evidence type="ECO:0000313" key="3">
    <source>
        <dbReference type="Proteomes" id="UP000717585"/>
    </source>
</evidence>
<feature type="transmembrane region" description="Helical" evidence="1">
    <location>
        <begin position="68"/>
        <end position="89"/>
    </location>
</feature>
<feature type="transmembrane region" description="Helical" evidence="1">
    <location>
        <begin position="301"/>
        <end position="322"/>
    </location>
</feature>
<evidence type="ECO:0000256" key="1">
    <source>
        <dbReference type="SAM" id="Phobius"/>
    </source>
</evidence>
<gene>
    <name evidence="2" type="ORF">J8273_3509</name>
</gene>
<dbReference type="AlphaFoldDB" id="A0A8J6AT20"/>
<feature type="transmembrane region" description="Helical" evidence="1">
    <location>
        <begin position="24"/>
        <end position="47"/>
    </location>
</feature>
<feature type="transmembrane region" description="Helical" evidence="1">
    <location>
        <begin position="175"/>
        <end position="205"/>
    </location>
</feature>
<feature type="transmembrane region" description="Helical" evidence="1">
    <location>
        <begin position="271"/>
        <end position="289"/>
    </location>
</feature>
<dbReference type="Proteomes" id="UP000717585">
    <property type="component" value="Unassembled WGS sequence"/>
</dbReference>
<comment type="caution">
    <text evidence="2">The sequence shown here is derived from an EMBL/GenBank/DDBJ whole genome shotgun (WGS) entry which is preliminary data.</text>
</comment>
<organism evidence="2 3">
    <name type="scientific">Carpediemonas membranifera</name>
    <dbReference type="NCBI Taxonomy" id="201153"/>
    <lineage>
        <taxon>Eukaryota</taxon>
        <taxon>Metamonada</taxon>
        <taxon>Carpediemonas-like organisms</taxon>
        <taxon>Carpediemonas</taxon>
    </lineage>
</organism>
<dbReference type="EMBL" id="JAHDYR010000025">
    <property type="protein sequence ID" value="KAG9393373.1"/>
    <property type="molecule type" value="Genomic_DNA"/>
</dbReference>
<proteinExistence type="predicted"/>